<dbReference type="PANTHER" id="PTHR46909:SF1">
    <property type="entry name" value="LARGE RIBOSOMAL SUBUNIT PROTEIN BL36M"/>
    <property type="match status" value="1"/>
</dbReference>
<dbReference type="AlphaFoldDB" id="A0A448YNM0"/>
<dbReference type="STRING" id="13370.A0A448YNM0"/>
<proteinExistence type="inferred from homology"/>
<name>A0A448YNM0_BRENA</name>
<dbReference type="FunCoup" id="A0A448YNM0">
    <property type="interactions" value="236"/>
</dbReference>
<accession>A0A448YNM0</accession>
<evidence type="ECO:0000256" key="6">
    <source>
        <dbReference type="ARBA" id="ARBA00023274"/>
    </source>
</evidence>
<dbReference type="InterPro" id="IPR052143">
    <property type="entry name" value="Mitoribosomal_bL36m"/>
</dbReference>
<keyword evidence="5" id="KW-0496">Mitochondrion</keyword>
<gene>
    <name evidence="8" type="ORF">BRENAR_LOCUS3280</name>
</gene>
<evidence type="ECO:0000313" key="9">
    <source>
        <dbReference type="Proteomes" id="UP000290900"/>
    </source>
</evidence>
<keyword evidence="9" id="KW-1185">Reference proteome</keyword>
<dbReference type="PANTHER" id="PTHR46909">
    <property type="entry name" value="39S RIBOSOMAL PROTEIN L36, MITOCHONDRIAL"/>
    <property type="match status" value="1"/>
</dbReference>
<dbReference type="OrthoDB" id="3984240at2759"/>
<dbReference type="EMBL" id="CAACVR010000023">
    <property type="protein sequence ID" value="VEU22549.1"/>
    <property type="molecule type" value="Genomic_DNA"/>
</dbReference>
<evidence type="ECO:0000256" key="7">
    <source>
        <dbReference type="RuleBase" id="RU000570"/>
    </source>
</evidence>
<dbReference type="InterPro" id="IPR035977">
    <property type="entry name" value="Ribosomal_bL36_sp"/>
</dbReference>
<evidence type="ECO:0000313" key="8">
    <source>
        <dbReference type="EMBL" id="VEU22549.1"/>
    </source>
</evidence>
<organism evidence="8 9">
    <name type="scientific">Brettanomyces naardenensis</name>
    <name type="common">Yeast</name>
    <dbReference type="NCBI Taxonomy" id="13370"/>
    <lineage>
        <taxon>Eukaryota</taxon>
        <taxon>Fungi</taxon>
        <taxon>Dikarya</taxon>
        <taxon>Ascomycota</taxon>
        <taxon>Saccharomycotina</taxon>
        <taxon>Pichiomycetes</taxon>
        <taxon>Pichiales</taxon>
        <taxon>Pichiaceae</taxon>
        <taxon>Brettanomyces</taxon>
    </lineage>
</organism>
<dbReference type="InParanoid" id="A0A448YNM0"/>
<keyword evidence="3" id="KW-0809">Transit peptide</keyword>
<evidence type="ECO:0000256" key="3">
    <source>
        <dbReference type="ARBA" id="ARBA00022946"/>
    </source>
</evidence>
<evidence type="ECO:0000256" key="5">
    <source>
        <dbReference type="ARBA" id="ARBA00023128"/>
    </source>
</evidence>
<evidence type="ECO:0000256" key="2">
    <source>
        <dbReference type="ARBA" id="ARBA00007645"/>
    </source>
</evidence>
<comment type="subcellular location">
    <subcellularLocation>
        <location evidence="1">Mitochondrion</location>
    </subcellularLocation>
</comment>
<dbReference type="GO" id="GO:0003735">
    <property type="term" value="F:structural constituent of ribosome"/>
    <property type="evidence" value="ECO:0007669"/>
    <property type="project" value="InterPro"/>
</dbReference>
<evidence type="ECO:0000256" key="1">
    <source>
        <dbReference type="ARBA" id="ARBA00004173"/>
    </source>
</evidence>
<sequence length="69" mass="8028">MLFPGFRLGLSMFTSRTSMVANTMMGRMTRTYKVKTSVKKMCSKCYITRRKGRVYVLCKANPKHKQRQG</sequence>
<dbReference type="NCBIfam" id="TIGR01022">
    <property type="entry name" value="rpmJ_bact"/>
    <property type="match status" value="1"/>
</dbReference>
<reference evidence="8 9" key="1">
    <citation type="submission" date="2018-12" db="EMBL/GenBank/DDBJ databases">
        <authorList>
            <person name="Tiukova I."/>
            <person name="Dainat J."/>
        </authorList>
    </citation>
    <scope>NUCLEOTIDE SEQUENCE [LARGE SCALE GENOMIC DNA]</scope>
</reference>
<evidence type="ECO:0000256" key="4">
    <source>
        <dbReference type="ARBA" id="ARBA00022980"/>
    </source>
</evidence>
<keyword evidence="4 7" id="KW-0689">Ribosomal protein</keyword>
<dbReference type="GO" id="GO:0006412">
    <property type="term" value="P:translation"/>
    <property type="evidence" value="ECO:0007669"/>
    <property type="project" value="InterPro"/>
</dbReference>
<keyword evidence="6 7" id="KW-0687">Ribonucleoprotein</keyword>
<comment type="similarity">
    <text evidence="2 7">Belongs to the bacterial ribosomal protein bL36 family.</text>
</comment>
<dbReference type="InterPro" id="IPR000473">
    <property type="entry name" value="Ribosomal_bL36"/>
</dbReference>
<dbReference type="GO" id="GO:0005762">
    <property type="term" value="C:mitochondrial large ribosomal subunit"/>
    <property type="evidence" value="ECO:0007669"/>
    <property type="project" value="TreeGrafter"/>
</dbReference>
<dbReference type="HAMAP" id="MF_00251">
    <property type="entry name" value="Ribosomal_bL36"/>
    <property type="match status" value="1"/>
</dbReference>
<dbReference type="SUPFAM" id="SSF57840">
    <property type="entry name" value="Ribosomal protein L36"/>
    <property type="match status" value="1"/>
</dbReference>
<dbReference type="Pfam" id="PF00444">
    <property type="entry name" value="Ribosomal_L36"/>
    <property type="match status" value="1"/>
</dbReference>
<dbReference type="Proteomes" id="UP000290900">
    <property type="component" value="Unassembled WGS sequence"/>
</dbReference>
<protein>
    <recommendedName>
        <fullName evidence="7">Ribosomal protein</fullName>
    </recommendedName>
</protein>